<name>A0A3G5AIE7_9VIRU</name>
<dbReference type="Gene3D" id="1.20.900.10">
    <property type="entry name" value="Dbl homology (DH) domain"/>
    <property type="match status" value="1"/>
</dbReference>
<dbReference type="EMBL" id="MK072521">
    <property type="protein sequence ID" value="AYV86950.1"/>
    <property type="molecule type" value="Genomic_DNA"/>
</dbReference>
<dbReference type="Pfam" id="PF00621">
    <property type="entry name" value="RhoGEF"/>
    <property type="match status" value="1"/>
</dbReference>
<evidence type="ECO:0000259" key="1">
    <source>
        <dbReference type="PROSITE" id="PS50010"/>
    </source>
</evidence>
<sequence length="513" mass="58169">MNEIYHSQIKKNKKMNANIIPPPLPPRPKGYPLQARQVNTSNNLLHVPRARAGQTVRQKLTQLSSHLLRQERLASNGRISNMSCGQKAYHLEMHPACDGNQRGPPSSSVTPCLQVVCPEEWKYALTDLLHPPYAAVFQKPQFFGLRTNTLVIPVNPMDARIEVLTAGNGVAPTQSAVAFTILRLDDYSTPSFNAVIDCLISNNPEECEAAPHTELTLRIQMTLSKDLPDSSYYLVGWYLQPPSQPSQPSQPPQIPVPWISTGWTFDSESSNGIPSRGLLDMEYTISHDRETPHIQLDTCETASDPQACEQILNSERMVNELIENERTYVMDLYELIDYMIVPLEARPDLYADPHILEIFQKSRIQDIADLHHAMLIDLDKQTDVQGVLKVIEYYFTTFYSTLVTLYKSFYSVYQEGSGLPRYVSTLTYKKKYPAYSPLFAQIVDTHTPSGLLKVVSPLDFYSMWILPVQHLPRYVLFLRQIKTENETDEASKQVAYRSIDALITEAKKVLPPL</sequence>
<accession>A0A3G5AIE7</accession>
<feature type="domain" description="DH" evidence="1">
    <location>
        <begin position="313"/>
        <end position="509"/>
    </location>
</feature>
<evidence type="ECO:0000313" key="2">
    <source>
        <dbReference type="EMBL" id="AYV86950.1"/>
    </source>
</evidence>
<dbReference type="InterPro" id="IPR000219">
    <property type="entry name" value="DH_dom"/>
</dbReference>
<dbReference type="PROSITE" id="PS50010">
    <property type="entry name" value="DH_2"/>
    <property type="match status" value="1"/>
</dbReference>
<organism evidence="2">
    <name type="scientific">Sylvanvirus sp</name>
    <dbReference type="NCBI Taxonomy" id="2487774"/>
    <lineage>
        <taxon>Viruses</taxon>
    </lineage>
</organism>
<dbReference type="SUPFAM" id="SSF48065">
    <property type="entry name" value="DBL homology domain (DH-domain)"/>
    <property type="match status" value="1"/>
</dbReference>
<dbReference type="SMART" id="SM00325">
    <property type="entry name" value="RhoGEF"/>
    <property type="match status" value="1"/>
</dbReference>
<dbReference type="InterPro" id="IPR035899">
    <property type="entry name" value="DBL_dom_sf"/>
</dbReference>
<proteinExistence type="predicted"/>
<dbReference type="GO" id="GO:0005085">
    <property type="term" value="F:guanyl-nucleotide exchange factor activity"/>
    <property type="evidence" value="ECO:0007669"/>
    <property type="project" value="InterPro"/>
</dbReference>
<protein>
    <recommendedName>
        <fullName evidence="1">DH domain-containing protein</fullName>
    </recommendedName>
</protein>
<reference evidence="2" key="1">
    <citation type="submission" date="2018-10" db="EMBL/GenBank/DDBJ databases">
        <title>Hidden diversity of soil giant viruses.</title>
        <authorList>
            <person name="Schulz F."/>
            <person name="Alteio L."/>
            <person name="Goudeau D."/>
            <person name="Ryan E.M."/>
            <person name="Malmstrom R.R."/>
            <person name="Blanchard J."/>
            <person name="Woyke T."/>
        </authorList>
    </citation>
    <scope>NUCLEOTIDE SEQUENCE</scope>
    <source>
        <strain evidence="2">SYV1</strain>
    </source>
</reference>
<gene>
    <name evidence="2" type="ORF">Sylvanvirus15_12</name>
</gene>